<proteinExistence type="predicted"/>
<evidence type="ECO:0000259" key="3">
    <source>
        <dbReference type="Pfam" id="PF13399"/>
    </source>
</evidence>
<evidence type="ECO:0000256" key="2">
    <source>
        <dbReference type="SAM" id="Phobius"/>
    </source>
</evidence>
<feature type="transmembrane region" description="Helical" evidence="2">
    <location>
        <begin position="23"/>
        <end position="43"/>
    </location>
</feature>
<organism evidence="4 5">
    <name type="scientific">Nostocoides veronense</name>
    <dbReference type="NCBI Taxonomy" id="330836"/>
    <lineage>
        <taxon>Bacteria</taxon>
        <taxon>Bacillati</taxon>
        <taxon>Actinomycetota</taxon>
        <taxon>Actinomycetes</taxon>
        <taxon>Micrococcales</taxon>
        <taxon>Intrasporangiaceae</taxon>
        <taxon>Nostocoides</taxon>
    </lineage>
</organism>
<feature type="region of interest" description="Disordered" evidence="1">
    <location>
        <begin position="264"/>
        <end position="289"/>
    </location>
</feature>
<dbReference type="Gene3D" id="3.30.70.2390">
    <property type="match status" value="2"/>
</dbReference>
<dbReference type="RefSeq" id="WP_344087937.1">
    <property type="nucleotide sequence ID" value="NZ_BAAAPO010000052.1"/>
</dbReference>
<evidence type="ECO:0000313" key="4">
    <source>
        <dbReference type="EMBL" id="GAA1806396.1"/>
    </source>
</evidence>
<dbReference type="Proteomes" id="UP001499938">
    <property type="component" value="Unassembled WGS sequence"/>
</dbReference>
<keyword evidence="2" id="KW-1133">Transmembrane helix</keyword>
<feature type="domain" description="LytR/CpsA/Psr regulator C-terminal" evidence="3">
    <location>
        <begin position="69"/>
        <end position="155"/>
    </location>
</feature>
<keyword evidence="2" id="KW-0812">Transmembrane</keyword>
<feature type="domain" description="LytR/CpsA/Psr regulator C-terminal" evidence="3">
    <location>
        <begin position="171"/>
        <end position="259"/>
    </location>
</feature>
<gene>
    <name evidence="4" type="ORF">GCM10009811_32400</name>
</gene>
<evidence type="ECO:0000313" key="5">
    <source>
        <dbReference type="Proteomes" id="UP001499938"/>
    </source>
</evidence>
<dbReference type="Pfam" id="PF13399">
    <property type="entry name" value="LytR_C"/>
    <property type="match status" value="2"/>
</dbReference>
<protein>
    <recommendedName>
        <fullName evidence="3">LytR/CpsA/Psr regulator C-terminal domain-containing protein</fullName>
    </recommendedName>
</protein>
<reference evidence="4 5" key="1">
    <citation type="journal article" date="2019" name="Int. J. Syst. Evol. Microbiol.">
        <title>The Global Catalogue of Microorganisms (GCM) 10K type strain sequencing project: providing services to taxonomists for standard genome sequencing and annotation.</title>
        <authorList>
            <consortium name="The Broad Institute Genomics Platform"/>
            <consortium name="The Broad Institute Genome Sequencing Center for Infectious Disease"/>
            <person name="Wu L."/>
            <person name="Ma J."/>
        </authorList>
    </citation>
    <scope>NUCLEOTIDE SEQUENCE [LARGE SCALE GENOMIC DNA]</scope>
    <source>
        <strain evidence="4 5">JCM 15592</strain>
    </source>
</reference>
<keyword evidence="2" id="KW-0472">Membrane</keyword>
<accession>A0ABN2M1L6</accession>
<dbReference type="EMBL" id="BAAAPO010000052">
    <property type="protein sequence ID" value="GAA1806396.1"/>
    <property type="molecule type" value="Genomic_DNA"/>
</dbReference>
<sequence>MPRTPVAPDAARRDFRGRQRRRLIMLLTLPGLILGTVSVTAAYSSGLLTRKADVACTPKVVLAPERDSFQIKIQNSNETPGEGARVASDLSDRGFVVSSVGNAPDNIYVKRAALVYHGPKGLDQALLVAAQIPGARPWNDGRSGSNVELVIGYGFHGLSYVPPPPAPLPGEITVNVYNTTYREGLASQVAAELTDRSFEVGAVGNDPMYAFLPDDEAIIRFGPKGADAADVLLQHLPEARQVEDSRTDASLDLVLGNGYAALTPQADIPRPAPRPAPQPDRVARPCSSK</sequence>
<name>A0ABN2M1L6_9MICO</name>
<dbReference type="InterPro" id="IPR027381">
    <property type="entry name" value="LytR/CpsA/Psr_C"/>
</dbReference>
<keyword evidence="5" id="KW-1185">Reference proteome</keyword>
<comment type="caution">
    <text evidence="4">The sequence shown here is derived from an EMBL/GenBank/DDBJ whole genome shotgun (WGS) entry which is preliminary data.</text>
</comment>
<evidence type="ECO:0000256" key="1">
    <source>
        <dbReference type="SAM" id="MobiDB-lite"/>
    </source>
</evidence>